<proteinExistence type="predicted"/>
<protein>
    <submittedName>
        <fullName evidence="3">SH2 domain-containing protein</fullName>
    </submittedName>
</protein>
<dbReference type="Proteomes" id="UP000095282">
    <property type="component" value="Unplaced"/>
</dbReference>
<keyword evidence="2" id="KW-1185">Reference proteome</keyword>
<evidence type="ECO:0000256" key="1">
    <source>
        <dbReference type="SAM" id="MobiDB-lite"/>
    </source>
</evidence>
<organism evidence="2 3">
    <name type="scientific">Caenorhabditis tropicalis</name>
    <dbReference type="NCBI Taxonomy" id="1561998"/>
    <lineage>
        <taxon>Eukaryota</taxon>
        <taxon>Metazoa</taxon>
        <taxon>Ecdysozoa</taxon>
        <taxon>Nematoda</taxon>
        <taxon>Chromadorea</taxon>
        <taxon>Rhabditida</taxon>
        <taxon>Rhabditina</taxon>
        <taxon>Rhabditomorpha</taxon>
        <taxon>Rhabditoidea</taxon>
        <taxon>Rhabditidae</taxon>
        <taxon>Peloderinae</taxon>
        <taxon>Caenorhabditis</taxon>
    </lineage>
</organism>
<dbReference type="AlphaFoldDB" id="A0A1I7T2R8"/>
<evidence type="ECO:0000313" key="3">
    <source>
        <dbReference type="WBParaSite" id="Csp11.Scaffold481.g1864.t1"/>
    </source>
</evidence>
<sequence>MQRLQENRWEQLRAIESEILAAPPPSDPFQMFPPGWTRAAELSENDWFRMSKSSPPPPPQVPDHRRQEPRRPMREINGAAPPPPLQQIPRRRPVSPTELPGVRAIPKDYNRLFRGLLTPGEFFVKSQTRYLGPFDEVPTEADVPQNDDYIVLQRMGRLPESGKSIFRQVGTLST</sequence>
<feature type="region of interest" description="Disordered" evidence="1">
    <location>
        <begin position="43"/>
        <end position="102"/>
    </location>
</feature>
<accession>A0A1I7T2R8</accession>
<name>A0A1I7T2R8_9PELO</name>
<evidence type="ECO:0000313" key="2">
    <source>
        <dbReference type="Proteomes" id="UP000095282"/>
    </source>
</evidence>
<dbReference type="STRING" id="1561998.A0A1I7T2R8"/>
<feature type="compositionally biased region" description="Basic and acidic residues" evidence="1">
    <location>
        <begin position="62"/>
        <end position="74"/>
    </location>
</feature>
<dbReference type="WBParaSite" id="Csp11.Scaffold481.g1864.t1">
    <property type="protein sequence ID" value="Csp11.Scaffold481.g1864.t1"/>
    <property type="gene ID" value="Csp11.Scaffold481.g1864"/>
</dbReference>
<dbReference type="eggNOG" id="ENOG502THGR">
    <property type="taxonomic scope" value="Eukaryota"/>
</dbReference>
<reference evidence="3" key="1">
    <citation type="submission" date="2016-11" db="UniProtKB">
        <authorList>
            <consortium name="WormBaseParasite"/>
        </authorList>
    </citation>
    <scope>IDENTIFICATION</scope>
</reference>